<feature type="transmembrane region" description="Helical" evidence="1">
    <location>
        <begin position="91"/>
        <end position="112"/>
    </location>
</feature>
<dbReference type="Pfam" id="PF07098">
    <property type="entry name" value="DUF1360"/>
    <property type="match status" value="1"/>
</dbReference>
<keyword evidence="4" id="KW-1185">Reference proteome</keyword>
<dbReference type="AlphaFoldDB" id="A0A1S2M1M2"/>
<gene>
    <name evidence="3" type="ORF">BKP45_13185</name>
    <name evidence="2" type="ORF">BKP45_18900</name>
</gene>
<protein>
    <submittedName>
        <fullName evidence="2">Sporulation protein</fullName>
    </submittedName>
</protein>
<accession>A0A1S2M1M2</accession>
<dbReference type="RefSeq" id="WP_071390117.1">
    <property type="nucleotide sequence ID" value="NZ_MLQS01000017.1"/>
</dbReference>
<keyword evidence="1" id="KW-0812">Transmembrane</keyword>
<proteinExistence type="predicted"/>
<feature type="transmembrane region" description="Helical" evidence="1">
    <location>
        <begin position="62"/>
        <end position="85"/>
    </location>
</feature>
<feature type="transmembrane region" description="Helical" evidence="1">
    <location>
        <begin position="6"/>
        <end position="23"/>
    </location>
</feature>
<dbReference type="EMBL" id="MLQS01000017">
    <property type="protein sequence ID" value="OIJ19993.1"/>
    <property type="molecule type" value="Genomic_DNA"/>
</dbReference>
<evidence type="ECO:0000256" key="1">
    <source>
        <dbReference type="SAM" id="Phobius"/>
    </source>
</evidence>
<comment type="caution">
    <text evidence="2">The sequence shown here is derived from an EMBL/GenBank/DDBJ whole genome shotgun (WGS) entry which is preliminary data.</text>
</comment>
<evidence type="ECO:0000313" key="2">
    <source>
        <dbReference type="EMBL" id="OIJ18514.1"/>
    </source>
</evidence>
<evidence type="ECO:0000313" key="4">
    <source>
        <dbReference type="Proteomes" id="UP000180057"/>
    </source>
</evidence>
<dbReference type="InterPro" id="IPR010773">
    <property type="entry name" value="Mycophage_PG1_Gp7"/>
</dbReference>
<dbReference type="STRING" id="472963.BKP45_13185"/>
<reference evidence="2 4" key="1">
    <citation type="submission" date="2016-10" db="EMBL/GenBank/DDBJ databases">
        <title>Draft genome sequences of four alkaliphilic bacteria belonging to the Anaerobacillus genus.</title>
        <authorList>
            <person name="Bassil N.M."/>
            <person name="Lloyd J.R."/>
        </authorList>
    </citation>
    <scope>NUCLEOTIDE SEQUENCE [LARGE SCALE GENOMIC DNA]</scope>
    <source>
        <strain evidence="2 4">DSM 22531</strain>
    </source>
</reference>
<keyword evidence="1" id="KW-1133">Transmembrane helix</keyword>
<dbReference type="OrthoDB" id="4722315at2"/>
<evidence type="ECO:0000313" key="3">
    <source>
        <dbReference type="EMBL" id="OIJ19993.1"/>
    </source>
</evidence>
<organism evidence="2 4">
    <name type="scientific">Anaerobacillus alkalidiazotrophicus</name>
    <dbReference type="NCBI Taxonomy" id="472963"/>
    <lineage>
        <taxon>Bacteria</taxon>
        <taxon>Bacillati</taxon>
        <taxon>Bacillota</taxon>
        <taxon>Bacilli</taxon>
        <taxon>Bacillales</taxon>
        <taxon>Bacillaceae</taxon>
        <taxon>Anaerobacillus</taxon>
    </lineage>
</organism>
<dbReference type="EMBL" id="MLQS01000030">
    <property type="protein sequence ID" value="OIJ18514.1"/>
    <property type="molecule type" value="Genomic_DNA"/>
</dbReference>
<name>A0A1S2M1M2_9BACI</name>
<sequence>MSVSWLELLLIILASFRLTRLIVFDTITQFLRSPFLEVVEETLPDGTVASYIQPKGTGIKKFFGELLSCYWCTGFWCSLVIVLGYLWYPFIMYPFILIFAVAGAASFLETILGKLVED</sequence>
<dbReference type="Proteomes" id="UP000180057">
    <property type="component" value="Unassembled WGS sequence"/>
</dbReference>
<keyword evidence="1" id="KW-0472">Membrane</keyword>